<evidence type="ECO:0000259" key="3">
    <source>
        <dbReference type="Pfam" id="PF14349"/>
    </source>
</evidence>
<feature type="signal peptide" evidence="2">
    <location>
        <begin position="1"/>
        <end position="24"/>
    </location>
</feature>
<comment type="caution">
    <text evidence="4">The sequence shown here is derived from an EMBL/GenBank/DDBJ whole genome shotgun (WGS) entry which is preliminary data.</text>
</comment>
<accession>A0A917HXM0</accession>
<feature type="domain" description="Gliding motility protein SprA N-terminal" evidence="3">
    <location>
        <begin position="65"/>
        <end position="444"/>
    </location>
</feature>
<reference evidence="4" key="2">
    <citation type="submission" date="2020-09" db="EMBL/GenBank/DDBJ databases">
        <authorList>
            <person name="Sun Q."/>
            <person name="Zhou Y."/>
        </authorList>
    </citation>
    <scope>NUCLEOTIDE SEQUENCE</scope>
    <source>
        <strain evidence="4">CGMCC 1.15763</strain>
    </source>
</reference>
<organism evidence="4 5">
    <name type="scientific">Polaribacter pacificus</name>
    <dbReference type="NCBI Taxonomy" id="1775173"/>
    <lineage>
        <taxon>Bacteria</taxon>
        <taxon>Pseudomonadati</taxon>
        <taxon>Bacteroidota</taxon>
        <taxon>Flavobacteriia</taxon>
        <taxon>Flavobacteriales</taxon>
        <taxon>Flavobacteriaceae</taxon>
    </lineage>
</organism>
<reference evidence="4" key="1">
    <citation type="journal article" date="2014" name="Int. J. Syst. Evol. Microbiol.">
        <title>Complete genome sequence of Corynebacterium casei LMG S-19264T (=DSM 44701T), isolated from a smear-ripened cheese.</title>
        <authorList>
            <consortium name="US DOE Joint Genome Institute (JGI-PGF)"/>
            <person name="Walter F."/>
            <person name="Albersmeier A."/>
            <person name="Kalinowski J."/>
            <person name="Ruckert C."/>
        </authorList>
    </citation>
    <scope>NUCLEOTIDE SEQUENCE</scope>
    <source>
        <strain evidence="4">CGMCC 1.15763</strain>
    </source>
</reference>
<proteinExistence type="predicted"/>
<feature type="compositionally biased region" description="Polar residues" evidence="1">
    <location>
        <begin position="1142"/>
        <end position="1166"/>
    </location>
</feature>
<evidence type="ECO:0000256" key="1">
    <source>
        <dbReference type="SAM" id="MobiDB-lite"/>
    </source>
</evidence>
<dbReference type="NCBIfam" id="TIGR04189">
    <property type="entry name" value="surface_SprA"/>
    <property type="match status" value="1"/>
</dbReference>
<keyword evidence="5" id="KW-1185">Reference proteome</keyword>
<feature type="domain" description="Gliding motility protein SprA N-terminal" evidence="3">
    <location>
        <begin position="1111"/>
        <end position="1606"/>
    </location>
</feature>
<feature type="region of interest" description="Disordered" evidence="1">
    <location>
        <begin position="1142"/>
        <end position="1172"/>
    </location>
</feature>
<dbReference type="InterPro" id="IPR026377">
    <property type="entry name" value="Cell_surface_SprA"/>
</dbReference>
<sequence>MKFHRFLCCAIIAFLATATSYSQTKTTARDSIVKDTVSPLRYTFKSSQQGSLFLNKPSSIEVRFDKGLNKYIIQEKIGSYKIGNPKYLSLKEYQEYRLKNDVKSYFKNKIDALNSKKKGVDDVQKNLLPTYYVNSKFFESVFGSNSVEVTPTGSISLKFGGIYQNVDNPQISENNRSSFTFDFDQQITASITAKIGERLKVTADYDTQASFDFQNLFKLEYTPTEDDIIRKIEAGNISMPIKNSLINGAQSLFGAKTELQFGKTKVTAVISQQNSESKNIVSETGGYITPFELRATDYDDNRHFFLAQYFRTQYKTALQNYPLISSPIKITRLEVWVTNKNANTENFRNIVAFADLGESEPNEFVNSNINPTSPPTVLGKNIPANEANELSSFLVLNSPIRDISTVDDALSSSFNMKQGTDYSVLQNARKLNESEYTFNSQLGFISLNRKLNEGEVLAVAYEYTVVGSDKSSYKVGEFTNDGIVAPENLAVKLLRSEIITTKRTVAGVEEQFPLWKLMMKNVYALGVFPINPNGFRFEVLYRDDLTGISTNTLQNASTPDINTKPLLKVLNLDQLNQSLITVPNGDGFFDFVENITVNSSKGFVIFPDTEPFGTGLKSVLTTASDQSSYVFSELYSNTKAQAKNNFQNKDKFLLKGYAKTENNGSISLNAFNVPQGSVKVTAGGRQLVEGMDYTVDYRFGKVQIIDAGLQASGIPINVSTENNAVFNQQRKTFLGLDIEHQFSDEFIVGATVVNVNERPVTQKANYGQDPINNTMFGLNVDYATEVPLFTRLANKLPFVSTDVPSNLSIRADMAYLLPGTPSGIDVNGQATTYVDDFEASQIPIDLLSPLSWFTASTPDTPTFPNFNGDKKNDLSYNNQRAKLSWYSVDQIFYGNGAKPANIDNVELSRSEVRQIGYAELFPNTDLDITQNTLVRTLDLAYFPSERGTYNMDDTNANGTVLNNPETRWGGIMRPLTTNNFDQANVEYIQFWIKDPYQDYSITNEEGLPIGIDPKNPLNQVGDLYFNLGNISEDILKDNRKMYENGLPTDGSTRNTIPTNWGNIPLNQSIVYAFDENDLSRKNQDIGLDGIKNEDEAAFFSNLGINIANLNPKDIASDNFQYFRGSDLDAKNATILTRYKNFNNTEGNSPTANQSLEPYPTSASSYPDTEDINKDQTMNTVESYFEYKISLDKNNLVKGVNNIVDEKETTVTLPDGSSRRTKWYQFRIPVRSGVPINGITDFNSIRFIRMYLTKFKMPVVLRFGQLELVRSDYRRYTKTLDPSVSPQKELTQQQVNDFEVGVVNIEQNEGRYVVPPGIIREQLQGTSTIQQQNEQSVSIKVSNLGPNEIRAIYKNVSVDLRMYKELQMFLHAEPLVTGSIADDDLVAIVRLGTDLDENFYQLEIPLKISQNGSLVPTSVWPEANNLQATLEKLGQLKLQRDANILNSGGAVAVNKLYPFPSGSDPKELILRVKGNPTLASVRTLMLGVKNSATTAKSAEIWFNELRAAGFDNQGGWAAVISADTNFADVIDLSLTGKVQTMGFGNVEDRVNQRSIEEVKQYDFSTNIKLGKMLPQHWGIQLPLSYSIGEEFKDPKYDPQYQDVKFADAKDSNPNSINAQDYTIRKSVSFINVKKKKNPKSTKKPKFYDVENLSFSYAFSEEFHKDYTIEKYLNKNLTTSASYNFQIQSKFLEPFKNSKMFAKSKYFQFIKDINLKLLPTSFGVNSRITRSFNQQKSRNLIEGLSSQPTLTQRKFLFDWDYTVAFDLTKSLELNFNANNNYINDVLDFKEDDGIYTGFFNIGRPNHYNQNLKATYKLPLDKFPFLGFVNSQYSYNATFDWQASSQTYQDKIGNLLQNSNTHNFNSKFNFTKLYQDLGLKKLFVRAPKPKKPTINSNPRLPSIRKATIDDVAPPETFKDKFLLGMYNFLTIVKTGQLSYASNNGTLLPGYTGTAGFLGTDQINGGLAPSLGFVFGSQVDIRNTALSKGWLVAPRNQNTGEYYNKTYSNTSYNKFDLSVSIQPIKDLTVELFGNKIRTKNISQQLDIIDDGSTFGALAETPLFESGNFSTSYSMLSTVFKDSDVLFQNLLNNRTEIAQRLSDQSGLPLNGFKESGQQVLLPAFVAAYSGESSSKVGLGVFKNLPIPNWTFRYRGLMNLDWFKDNFSSFVISNGYKSSYTVANYTNNLQFDASKPTQVNASGNYQPELLVSSLSLIDEFSPLIKIDVKMRNSFSFVGEIRRDRTLTLNFDNSTLTDVKGTEFIVGLGYKISNVGFRTNFIGKNQQLRGDINLRANLSIRDNLTMIRSLDVENNQISGGQKLLSIKFAADYKLNTSLTASFYYNHNTSKYAISTTFPRQTINAGLNIIYNLGN</sequence>
<name>A0A917HXM0_9FLAO</name>
<protein>
    <submittedName>
        <fullName evidence="4">Cell surface protein SprA</fullName>
    </submittedName>
</protein>
<dbReference type="InterPro" id="IPR025684">
    <property type="entry name" value="SprA_N_dom"/>
</dbReference>
<keyword evidence="2" id="KW-0732">Signal</keyword>
<dbReference type="Proteomes" id="UP000633278">
    <property type="component" value="Unassembled WGS sequence"/>
</dbReference>
<evidence type="ECO:0000256" key="2">
    <source>
        <dbReference type="SAM" id="SignalP"/>
    </source>
</evidence>
<gene>
    <name evidence="4" type="primary">sprA</name>
    <name evidence="4" type="ORF">GCM10011416_09610</name>
</gene>
<dbReference type="Pfam" id="PF14349">
    <property type="entry name" value="SprA_N"/>
    <property type="match status" value="2"/>
</dbReference>
<evidence type="ECO:0000313" key="4">
    <source>
        <dbReference type="EMBL" id="GGG94355.1"/>
    </source>
</evidence>
<dbReference type="EMBL" id="BMJW01000001">
    <property type="protein sequence ID" value="GGG94355.1"/>
    <property type="molecule type" value="Genomic_DNA"/>
</dbReference>
<dbReference type="RefSeq" id="WP_188598133.1">
    <property type="nucleotide sequence ID" value="NZ_BMJW01000001.1"/>
</dbReference>
<feature type="chain" id="PRO_5037872153" evidence="2">
    <location>
        <begin position="25"/>
        <end position="2367"/>
    </location>
</feature>
<evidence type="ECO:0000313" key="5">
    <source>
        <dbReference type="Proteomes" id="UP000633278"/>
    </source>
</evidence>